<name>A0A8D8IZ17_CULPI</name>
<proteinExistence type="predicted"/>
<protein>
    <submittedName>
        <fullName evidence="1">(northern house mosquito) hypothetical protein</fullName>
    </submittedName>
</protein>
<accession>A0A8D8IZ17</accession>
<evidence type="ECO:0000313" key="1">
    <source>
        <dbReference type="EMBL" id="CAG6563990.1"/>
    </source>
</evidence>
<dbReference type="EMBL" id="HBUE01271110">
    <property type="protein sequence ID" value="CAG6563990.1"/>
    <property type="molecule type" value="Transcribed_RNA"/>
</dbReference>
<sequence>MENLERSRRSSYVGYELFSPVSRSWYSVPSWNGSSSSSPVSLLSMVTVLVLTCPTVQSAGAIVIGLSSNYFPSVWAASDELFFVSSTNRPPNMTQSYDFVGFKRLGFTTAAADSSPFDWNSVQLPNLGPLLAVCRQF</sequence>
<reference evidence="1" key="1">
    <citation type="submission" date="2021-05" db="EMBL/GenBank/DDBJ databases">
        <authorList>
            <person name="Alioto T."/>
            <person name="Alioto T."/>
            <person name="Gomez Garrido J."/>
        </authorList>
    </citation>
    <scope>NUCLEOTIDE SEQUENCE</scope>
</reference>
<organism evidence="1">
    <name type="scientific">Culex pipiens</name>
    <name type="common">House mosquito</name>
    <dbReference type="NCBI Taxonomy" id="7175"/>
    <lineage>
        <taxon>Eukaryota</taxon>
        <taxon>Metazoa</taxon>
        <taxon>Ecdysozoa</taxon>
        <taxon>Arthropoda</taxon>
        <taxon>Hexapoda</taxon>
        <taxon>Insecta</taxon>
        <taxon>Pterygota</taxon>
        <taxon>Neoptera</taxon>
        <taxon>Endopterygota</taxon>
        <taxon>Diptera</taxon>
        <taxon>Nematocera</taxon>
        <taxon>Culicoidea</taxon>
        <taxon>Culicidae</taxon>
        <taxon>Culicinae</taxon>
        <taxon>Culicini</taxon>
        <taxon>Culex</taxon>
        <taxon>Culex</taxon>
    </lineage>
</organism>
<dbReference type="AlphaFoldDB" id="A0A8D8IZ17"/>
<dbReference type="EMBL" id="HBUE01165807">
    <property type="protein sequence ID" value="CAG6512529.1"/>
    <property type="molecule type" value="Transcribed_RNA"/>
</dbReference>